<dbReference type="EMBL" id="QSFX01000039">
    <property type="protein sequence ID" value="RHA83645.1"/>
    <property type="molecule type" value="Genomic_DNA"/>
</dbReference>
<dbReference type="AlphaFoldDB" id="A0A413TFG5"/>
<reference evidence="1 2" key="1">
    <citation type="submission" date="2018-08" db="EMBL/GenBank/DDBJ databases">
        <title>A genome reference for cultivated species of the human gut microbiota.</title>
        <authorList>
            <person name="Zou Y."/>
            <person name="Xue W."/>
            <person name="Luo G."/>
        </authorList>
    </citation>
    <scope>NUCLEOTIDE SEQUENCE [LARGE SCALE GENOMIC DNA]</scope>
    <source>
        <strain evidence="1 2">AM42-1AC</strain>
    </source>
</reference>
<protein>
    <submittedName>
        <fullName evidence="1">Uncharacterized protein</fullName>
    </submittedName>
</protein>
<gene>
    <name evidence="1" type="ORF">DW914_16290</name>
</gene>
<organism evidence="1 2">
    <name type="scientific">Roseburia inulinivorans</name>
    <dbReference type="NCBI Taxonomy" id="360807"/>
    <lineage>
        <taxon>Bacteria</taxon>
        <taxon>Bacillati</taxon>
        <taxon>Bacillota</taxon>
        <taxon>Clostridia</taxon>
        <taxon>Lachnospirales</taxon>
        <taxon>Lachnospiraceae</taxon>
        <taxon>Roseburia</taxon>
    </lineage>
</organism>
<comment type="caution">
    <text evidence="1">The sequence shown here is derived from an EMBL/GenBank/DDBJ whole genome shotgun (WGS) entry which is preliminary data.</text>
</comment>
<accession>A0A413TFG5</accession>
<evidence type="ECO:0000313" key="2">
    <source>
        <dbReference type="Proteomes" id="UP000283492"/>
    </source>
</evidence>
<dbReference type="Proteomes" id="UP000283492">
    <property type="component" value="Unassembled WGS sequence"/>
</dbReference>
<name>A0A413TFG5_9FIRM</name>
<proteinExistence type="predicted"/>
<dbReference type="RefSeq" id="WP_118583423.1">
    <property type="nucleotide sequence ID" value="NZ_CABJFX010000039.1"/>
</dbReference>
<sequence length="89" mass="9591">MGIGLTAVTDIYDNIYNEDIGEWVFTPQTITGTLTDFTIDLSFGAAGVAADYVINNVGIFDCDGDGKKDSAVDVAKKSVDSVLKDMFNW</sequence>
<evidence type="ECO:0000313" key="1">
    <source>
        <dbReference type="EMBL" id="RHA83645.1"/>
    </source>
</evidence>